<evidence type="ECO:0000256" key="9">
    <source>
        <dbReference type="ARBA" id="ARBA00022837"/>
    </source>
</evidence>
<dbReference type="SMART" id="SM00220">
    <property type="entry name" value="S_TKc"/>
    <property type="match status" value="1"/>
</dbReference>
<evidence type="ECO:0000256" key="5">
    <source>
        <dbReference type="ARBA" id="ARBA00022723"/>
    </source>
</evidence>
<dbReference type="VEuPathDB" id="FungiDB:HpaG804728"/>
<dbReference type="PROSITE" id="PS00108">
    <property type="entry name" value="PROTEIN_KINASE_ST"/>
    <property type="match status" value="1"/>
</dbReference>
<proteinExistence type="inferred from homology"/>
<dbReference type="PROSITE" id="PS50011">
    <property type="entry name" value="PROTEIN_KINASE_DOM"/>
    <property type="match status" value="1"/>
</dbReference>
<dbReference type="Gene3D" id="1.10.510.10">
    <property type="entry name" value="Transferase(Phosphotransferase) domain 1"/>
    <property type="match status" value="1"/>
</dbReference>
<dbReference type="InterPro" id="IPR017441">
    <property type="entry name" value="Protein_kinase_ATP_BS"/>
</dbReference>
<keyword evidence="7 14" id="KW-0547">Nucleotide-binding</keyword>
<comment type="cofactor">
    <cofactor evidence="1">
        <name>Mg(2+)</name>
        <dbReference type="ChEBI" id="CHEBI:18420"/>
    </cofactor>
</comment>
<dbReference type="AlphaFoldDB" id="M4BEL0"/>
<dbReference type="InterPro" id="IPR008271">
    <property type="entry name" value="Ser/Thr_kinase_AS"/>
</dbReference>
<protein>
    <recommendedName>
        <fullName evidence="2">non-specific serine/threonine protein kinase</fullName>
        <ecNumber evidence="2">2.7.11.1</ecNumber>
    </recommendedName>
</protein>
<evidence type="ECO:0000256" key="4">
    <source>
        <dbReference type="ARBA" id="ARBA00022679"/>
    </source>
</evidence>
<evidence type="ECO:0000256" key="12">
    <source>
        <dbReference type="ARBA" id="ARBA00047899"/>
    </source>
</evidence>
<dbReference type="EnsemblProtists" id="HpaT804728">
    <property type="protein sequence ID" value="HpaP804728"/>
    <property type="gene ID" value="HpaG804728"/>
</dbReference>
<evidence type="ECO:0000256" key="2">
    <source>
        <dbReference type="ARBA" id="ARBA00012513"/>
    </source>
</evidence>
<feature type="domain" description="Protein kinase" evidence="16">
    <location>
        <begin position="61"/>
        <end position="317"/>
    </location>
</feature>
<evidence type="ECO:0000256" key="8">
    <source>
        <dbReference type="ARBA" id="ARBA00022777"/>
    </source>
</evidence>
<comment type="catalytic activity">
    <reaction evidence="13">
        <text>L-seryl-[protein] + ATP = O-phospho-L-seryl-[protein] + ADP + H(+)</text>
        <dbReference type="Rhea" id="RHEA:17989"/>
        <dbReference type="Rhea" id="RHEA-COMP:9863"/>
        <dbReference type="Rhea" id="RHEA-COMP:11604"/>
        <dbReference type="ChEBI" id="CHEBI:15378"/>
        <dbReference type="ChEBI" id="CHEBI:29999"/>
        <dbReference type="ChEBI" id="CHEBI:30616"/>
        <dbReference type="ChEBI" id="CHEBI:83421"/>
        <dbReference type="ChEBI" id="CHEBI:456216"/>
        <dbReference type="EC" id="2.7.11.1"/>
    </reaction>
</comment>
<evidence type="ECO:0000256" key="1">
    <source>
        <dbReference type="ARBA" id="ARBA00001946"/>
    </source>
</evidence>
<dbReference type="Proteomes" id="UP000011713">
    <property type="component" value="Unassembled WGS sequence"/>
</dbReference>
<dbReference type="PANTHER" id="PTHR24347">
    <property type="entry name" value="SERINE/THREONINE-PROTEIN KINASE"/>
    <property type="match status" value="1"/>
</dbReference>
<keyword evidence="5" id="KW-0479">Metal-binding</keyword>
<dbReference type="OMA" id="RPKVQPC"/>
<keyword evidence="8" id="KW-0418">Kinase</keyword>
<evidence type="ECO:0000313" key="18">
    <source>
        <dbReference type="Proteomes" id="UP000011713"/>
    </source>
</evidence>
<dbReference type="InterPro" id="IPR011009">
    <property type="entry name" value="Kinase-like_dom_sf"/>
</dbReference>
<dbReference type="PROSITE" id="PS00107">
    <property type="entry name" value="PROTEIN_KINASE_ATP"/>
    <property type="match status" value="1"/>
</dbReference>
<dbReference type="CDD" id="cd05117">
    <property type="entry name" value="STKc_CAMK"/>
    <property type="match status" value="1"/>
</dbReference>
<dbReference type="FunFam" id="3.30.200.20:FF:000315">
    <property type="entry name" value="Calcium-dependent protein kinase 3"/>
    <property type="match status" value="1"/>
</dbReference>
<evidence type="ECO:0000256" key="7">
    <source>
        <dbReference type="ARBA" id="ARBA00022741"/>
    </source>
</evidence>
<dbReference type="Gene3D" id="3.30.200.20">
    <property type="entry name" value="Phosphorylase Kinase, domain 1"/>
    <property type="match status" value="1"/>
</dbReference>
<keyword evidence="10 14" id="KW-0067">ATP-binding</keyword>
<dbReference type="Pfam" id="PF00069">
    <property type="entry name" value="Pkinase"/>
    <property type="match status" value="1"/>
</dbReference>
<keyword evidence="4" id="KW-0808">Transferase</keyword>
<comment type="catalytic activity">
    <reaction evidence="12">
        <text>L-threonyl-[protein] + ATP = O-phospho-L-threonyl-[protein] + ADP + H(+)</text>
        <dbReference type="Rhea" id="RHEA:46608"/>
        <dbReference type="Rhea" id="RHEA-COMP:11060"/>
        <dbReference type="Rhea" id="RHEA-COMP:11605"/>
        <dbReference type="ChEBI" id="CHEBI:15378"/>
        <dbReference type="ChEBI" id="CHEBI:30013"/>
        <dbReference type="ChEBI" id="CHEBI:30616"/>
        <dbReference type="ChEBI" id="CHEBI:61977"/>
        <dbReference type="ChEBI" id="CHEBI:456216"/>
        <dbReference type="EC" id="2.7.11.1"/>
    </reaction>
</comment>
<evidence type="ECO:0000256" key="3">
    <source>
        <dbReference type="ARBA" id="ARBA00022527"/>
    </source>
</evidence>
<dbReference type="GO" id="GO:0046872">
    <property type="term" value="F:metal ion binding"/>
    <property type="evidence" value="ECO:0007669"/>
    <property type="project" value="UniProtKB-KW"/>
</dbReference>
<dbReference type="InParanoid" id="M4BEL0"/>
<reference evidence="18" key="1">
    <citation type="journal article" date="2010" name="Science">
        <title>Signatures of adaptation to obligate biotrophy in the Hyaloperonospora arabidopsidis genome.</title>
        <authorList>
            <person name="Baxter L."/>
            <person name="Tripathy S."/>
            <person name="Ishaque N."/>
            <person name="Boot N."/>
            <person name="Cabral A."/>
            <person name="Kemen E."/>
            <person name="Thines M."/>
            <person name="Ah-Fong A."/>
            <person name="Anderson R."/>
            <person name="Badejoko W."/>
            <person name="Bittner-Eddy P."/>
            <person name="Boore J.L."/>
            <person name="Chibucos M.C."/>
            <person name="Coates M."/>
            <person name="Dehal P."/>
            <person name="Delehaunty K."/>
            <person name="Dong S."/>
            <person name="Downton P."/>
            <person name="Dumas B."/>
            <person name="Fabro G."/>
            <person name="Fronick C."/>
            <person name="Fuerstenberg S.I."/>
            <person name="Fulton L."/>
            <person name="Gaulin E."/>
            <person name="Govers F."/>
            <person name="Hughes L."/>
            <person name="Humphray S."/>
            <person name="Jiang R.H."/>
            <person name="Judelson H."/>
            <person name="Kamoun S."/>
            <person name="Kyung K."/>
            <person name="Meijer H."/>
            <person name="Minx P."/>
            <person name="Morris P."/>
            <person name="Nelson J."/>
            <person name="Phuntumart V."/>
            <person name="Qutob D."/>
            <person name="Rehmany A."/>
            <person name="Rougon-Cardoso A."/>
            <person name="Ryden P."/>
            <person name="Torto-Alalibo T."/>
            <person name="Studholme D."/>
            <person name="Wang Y."/>
            <person name="Win J."/>
            <person name="Wood J."/>
            <person name="Clifton S.W."/>
            <person name="Rogers J."/>
            <person name="Van den Ackerveken G."/>
            <person name="Jones J.D."/>
            <person name="McDowell J.M."/>
            <person name="Beynon J."/>
            <person name="Tyler B.M."/>
        </authorList>
    </citation>
    <scope>NUCLEOTIDE SEQUENCE [LARGE SCALE GENOMIC DNA]</scope>
    <source>
        <strain evidence="18">Emoy2</strain>
    </source>
</reference>
<dbReference type="GO" id="GO:0004674">
    <property type="term" value="F:protein serine/threonine kinase activity"/>
    <property type="evidence" value="ECO:0007669"/>
    <property type="project" value="UniProtKB-KW"/>
</dbReference>
<accession>M4BEL0</accession>
<dbReference type="SUPFAM" id="SSF56112">
    <property type="entry name" value="Protein kinase-like (PK-like)"/>
    <property type="match status" value="1"/>
</dbReference>
<keyword evidence="6" id="KW-0677">Repeat</keyword>
<dbReference type="HOGENOM" id="CLU_000288_63_0_1"/>
<evidence type="ECO:0000256" key="14">
    <source>
        <dbReference type="PROSITE-ProRule" id="PRU10141"/>
    </source>
</evidence>
<dbReference type="InterPro" id="IPR000719">
    <property type="entry name" value="Prot_kinase_dom"/>
</dbReference>
<feature type="binding site" evidence="14">
    <location>
        <position position="90"/>
    </location>
    <ligand>
        <name>ATP</name>
        <dbReference type="ChEBI" id="CHEBI:30616"/>
    </ligand>
</feature>
<evidence type="ECO:0000256" key="11">
    <source>
        <dbReference type="ARBA" id="ARBA00024334"/>
    </source>
</evidence>
<keyword evidence="3 15" id="KW-0723">Serine/threonine-protein kinase</keyword>
<dbReference type="GO" id="GO:0005524">
    <property type="term" value="F:ATP binding"/>
    <property type="evidence" value="ECO:0007669"/>
    <property type="project" value="UniProtKB-UniRule"/>
</dbReference>
<reference evidence="17" key="2">
    <citation type="submission" date="2015-06" db="UniProtKB">
        <authorList>
            <consortium name="EnsemblProtists"/>
        </authorList>
    </citation>
    <scope>IDENTIFICATION</scope>
    <source>
        <strain evidence="17">Emoy2</strain>
    </source>
</reference>
<evidence type="ECO:0000256" key="6">
    <source>
        <dbReference type="ARBA" id="ARBA00022737"/>
    </source>
</evidence>
<dbReference type="EMBL" id="JH598180">
    <property type="status" value="NOT_ANNOTATED_CDS"/>
    <property type="molecule type" value="Genomic_DNA"/>
</dbReference>
<dbReference type="EC" id="2.7.11.1" evidence="2"/>
<organism evidence="17 18">
    <name type="scientific">Hyaloperonospora arabidopsidis (strain Emoy2)</name>
    <name type="common">Downy mildew agent</name>
    <name type="synonym">Peronospora arabidopsidis</name>
    <dbReference type="NCBI Taxonomy" id="559515"/>
    <lineage>
        <taxon>Eukaryota</taxon>
        <taxon>Sar</taxon>
        <taxon>Stramenopiles</taxon>
        <taxon>Oomycota</taxon>
        <taxon>Peronosporomycetes</taxon>
        <taxon>Peronosporales</taxon>
        <taxon>Peronosporaceae</taxon>
        <taxon>Hyaloperonospora</taxon>
    </lineage>
</organism>
<evidence type="ECO:0000313" key="17">
    <source>
        <dbReference type="EnsemblProtists" id="HpaP804728"/>
    </source>
</evidence>
<evidence type="ECO:0000256" key="15">
    <source>
        <dbReference type="RuleBase" id="RU000304"/>
    </source>
</evidence>
<dbReference type="FunFam" id="1.10.510.10:FF:000571">
    <property type="entry name" value="Maternal embryonic leucine zipper kinase"/>
    <property type="match status" value="1"/>
</dbReference>
<sequence>MQPLQIEVVENGVHYFGIDIIPEPGSAREKRTVFARSQEAQRRWATALCQATDKVSIDEVYSIGAQLGCGRFAKVCEATHKHTGIKSAVKIIDKSTLKAHERELLRTEIAILKLVHHPRIIQLYDVYEDRQFIFIVMELVSGGELFNCIVKRARYTEAEARLIMYSLLESVHYLHQLGIVHRDLKPENILCGDSLTEIKIADFGLSKLVCPDEVMKVPCGTLNYVAPEVLALVGYGREADLWSLGVIMYLLLRGELPFNGKTKGDVIKKTLHAVVDLETDPAWRRISSAGKELLRGLLTKDPATRLTAQDALGHDWFSN</sequence>
<comment type="similarity">
    <text evidence="11">Belongs to the protein kinase superfamily. Ser/Thr protein kinase family. CDPK subfamily.</text>
</comment>
<keyword evidence="9" id="KW-0106">Calcium</keyword>
<evidence type="ECO:0000256" key="13">
    <source>
        <dbReference type="ARBA" id="ARBA00048679"/>
    </source>
</evidence>
<name>M4BEL0_HYAAE</name>
<evidence type="ECO:0000259" key="16">
    <source>
        <dbReference type="PROSITE" id="PS50011"/>
    </source>
</evidence>
<evidence type="ECO:0000256" key="10">
    <source>
        <dbReference type="ARBA" id="ARBA00022840"/>
    </source>
</evidence>
<dbReference type="eggNOG" id="KOG0032">
    <property type="taxonomic scope" value="Eukaryota"/>
</dbReference>
<keyword evidence="18" id="KW-1185">Reference proteome</keyword>
<dbReference type="STRING" id="559515.M4BEL0"/>